<dbReference type="Gene3D" id="2.60.120.10">
    <property type="entry name" value="Jelly Rolls"/>
    <property type="match status" value="1"/>
</dbReference>
<sequence length="224" mass="25279">MILNEFETAYQSYFPFWEELTAADRAFLCQQSSLVRFEKAQMVHDNSGCTGLFIVKSGRLRLYMLSEEGKEITLYRLLPGEICMLSASCVLESITFDVFVEAEVPSDCYMIAASAFGEISARVPAAKIYALETAVGRFSDVMWIMQQVVFMSMDQRLALFLLEDAGINDQMLITMTHEQIARHLGTAREVVSRMLKRFAGDGVVEVSRKGIRILDMKKLRNLAG</sequence>
<proteinExistence type="predicted"/>
<dbReference type="SUPFAM" id="SSF51206">
    <property type="entry name" value="cAMP-binding domain-like"/>
    <property type="match status" value="1"/>
</dbReference>
<dbReference type="Pfam" id="PF00027">
    <property type="entry name" value="cNMP_binding"/>
    <property type="match status" value="1"/>
</dbReference>
<keyword evidence="2" id="KW-0238">DNA-binding</keyword>
<comment type="caution">
    <text evidence="5">The sequence shown here is derived from an EMBL/GenBank/DDBJ whole genome shotgun (WGS) entry which is preliminary data.</text>
</comment>
<evidence type="ECO:0000256" key="2">
    <source>
        <dbReference type="ARBA" id="ARBA00023125"/>
    </source>
</evidence>
<protein>
    <submittedName>
        <fullName evidence="5">Crp/Fnr family transcriptional regulator</fullName>
    </submittedName>
</protein>
<feature type="domain" description="HTH crp-type" evidence="4">
    <location>
        <begin position="151"/>
        <end position="217"/>
    </location>
</feature>
<dbReference type="PANTHER" id="PTHR24567:SF74">
    <property type="entry name" value="HTH-TYPE TRANSCRIPTIONAL REGULATOR ARCR"/>
    <property type="match status" value="1"/>
</dbReference>
<dbReference type="Proteomes" id="UP000446866">
    <property type="component" value="Unassembled WGS sequence"/>
</dbReference>
<dbReference type="GO" id="GO:0003700">
    <property type="term" value="F:DNA-binding transcription factor activity"/>
    <property type="evidence" value="ECO:0007669"/>
    <property type="project" value="TreeGrafter"/>
</dbReference>
<dbReference type="InterPro" id="IPR018490">
    <property type="entry name" value="cNMP-bd_dom_sf"/>
</dbReference>
<evidence type="ECO:0000256" key="1">
    <source>
        <dbReference type="ARBA" id="ARBA00023015"/>
    </source>
</evidence>
<dbReference type="SUPFAM" id="SSF46785">
    <property type="entry name" value="Winged helix' DNA-binding domain"/>
    <property type="match status" value="1"/>
</dbReference>
<dbReference type="PROSITE" id="PS51063">
    <property type="entry name" value="HTH_CRP_2"/>
    <property type="match status" value="1"/>
</dbReference>
<dbReference type="InterPro" id="IPR036390">
    <property type="entry name" value="WH_DNA-bd_sf"/>
</dbReference>
<dbReference type="Pfam" id="PF13545">
    <property type="entry name" value="HTH_Crp_2"/>
    <property type="match status" value="1"/>
</dbReference>
<dbReference type="GO" id="GO:0003677">
    <property type="term" value="F:DNA binding"/>
    <property type="evidence" value="ECO:0007669"/>
    <property type="project" value="UniProtKB-KW"/>
</dbReference>
<dbReference type="AlphaFoldDB" id="A0A845QHX1"/>
<keyword evidence="1" id="KW-0805">Transcription regulation</keyword>
<dbReference type="InterPro" id="IPR036388">
    <property type="entry name" value="WH-like_DNA-bd_sf"/>
</dbReference>
<keyword evidence="3" id="KW-0804">Transcription</keyword>
<dbReference type="Gene3D" id="1.10.10.10">
    <property type="entry name" value="Winged helix-like DNA-binding domain superfamily/Winged helix DNA-binding domain"/>
    <property type="match status" value="1"/>
</dbReference>
<dbReference type="EMBL" id="QXWK01000009">
    <property type="protein sequence ID" value="NBH61044.1"/>
    <property type="molecule type" value="Genomic_DNA"/>
</dbReference>
<dbReference type="CDD" id="cd00038">
    <property type="entry name" value="CAP_ED"/>
    <property type="match status" value="1"/>
</dbReference>
<dbReference type="InterPro" id="IPR000595">
    <property type="entry name" value="cNMP-bd_dom"/>
</dbReference>
<dbReference type="PRINTS" id="PR00034">
    <property type="entry name" value="HTHCRP"/>
</dbReference>
<dbReference type="SMART" id="SM00419">
    <property type="entry name" value="HTH_CRP"/>
    <property type="match status" value="1"/>
</dbReference>
<organism evidence="5 6">
    <name type="scientific">Anaerotruncus colihominis</name>
    <dbReference type="NCBI Taxonomy" id="169435"/>
    <lineage>
        <taxon>Bacteria</taxon>
        <taxon>Bacillati</taxon>
        <taxon>Bacillota</taxon>
        <taxon>Clostridia</taxon>
        <taxon>Eubacteriales</taxon>
        <taxon>Oscillospiraceae</taxon>
        <taxon>Anaerotruncus</taxon>
    </lineage>
</organism>
<dbReference type="InterPro" id="IPR014710">
    <property type="entry name" value="RmlC-like_jellyroll"/>
</dbReference>
<reference evidence="5 6" key="1">
    <citation type="submission" date="2018-08" db="EMBL/GenBank/DDBJ databases">
        <title>Murine metabolic-syndrome-specific gut microbial biobank.</title>
        <authorList>
            <person name="Liu C."/>
        </authorList>
    </citation>
    <scope>NUCLEOTIDE SEQUENCE [LARGE SCALE GENOMIC DNA]</scope>
    <source>
        <strain evidence="5 6">28</strain>
    </source>
</reference>
<dbReference type="PANTHER" id="PTHR24567">
    <property type="entry name" value="CRP FAMILY TRANSCRIPTIONAL REGULATORY PROTEIN"/>
    <property type="match status" value="1"/>
</dbReference>
<accession>A0A845QHX1</accession>
<dbReference type="RefSeq" id="WP_160201329.1">
    <property type="nucleotide sequence ID" value="NZ_QXWK01000009.1"/>
</dbReference>
<dbReference type="InterPro" id="IPR050397">
    <property type="entry name" value="Env_Response_Regulators"/>
</dbReference>
<gene>
    <name evidence="5" type="ORF">D0435_05190</name>
</gene>
<dbReference type="GO" id="GO:0005829">
    <property type="term" value="C:cytosol"/>
    <property type="evidence" value="ECO:0007669"/>
    <property type="project" value="TreeGrafter"/>
</dbReference>
<keyword evidence="6" id="KW-1185">Reference proteome</keyword>
<evidence type="ECO:0000256" key="3">
    <source>
        <dbReference type="ARBA" id="ARBA00023163"/>
    </source>
</evidence>
<name>A0A845QHX1_9FIRM</name>
<dbReference type="CDD" id="cd00092">
    <property type="entry name" value="HTH_CRP"/>
    <property type="match status" value="1"/>
</dbReference>
<evidence type="ECO:0000313" key="5">
    <source>
        <dbReference type="EMBL" id="NBH61044.1"/>
    </source>
</evidence>
<evidence type="ECO:0000313" key="6">
    <source>
        <dbReference type="Proteomes" id="UP000446866"/>
    </source>
</evidence>
<evidence type="ECO:0000259" key="4">
    <source>
        <dbReference type="PROSITE" id="PS51063"/>
    </source>
</evidence>
<dbReference type="InterPro" id="IPR012318">
    <property type="entry name" value="HTH_CRP"/>
</dbReference>